<evidence type="ECO:0000313" key="2">
    <source>
        <dbReference type="EMBL" id="KAK5110547.1"/>
    </source>
</evidence>
<protein>
    <submittedName>
        <fullName evidence="2">Uncharacterized protein</fullName>
    </submittedName>
</protein>
<dbReference type="Proteomes" id="UP001310890">
    <property type="component" value="Unassembled WGS sequence"/>
</dbReference>
<feature type="compositionally biased region" description="Basic and acidic residues" evidence="1">
    <location>
        <begin position="1"/>
        <end position="13"/>
    </location>
</feature>
<evidence type="ECO:0000313" key="3">
    <source>
        <dbReference type="Proteomes" id="UP001310890"/>
    </source>
</evidence>
<accession>A0AAN7TF26</accession>
<feature type="region of interest" description="Disordered" evidence="1">
    <location>
        <begin position="1"/>
        <end position="21"/>
    </location>
</feature>
<organism evidence="2 3">
    <name type="scientific">Meristemomyces frigidus</name>
    <dbReference type="NCBI Taxonomy" id="1508187"/>
    <lineage>
        <taxon>Eukaryota</taxon>
        <taxon>Fungi</taxon>
        <taxon>Dikarya</taxon>
        <taxon>Ascomycota</taxon>
        <taxon>Pezizomycotina</taxon>
        <taxon>Dothideomycetes</taxon>
        <taxon>Dothideomycetidae</taxon>
        <taxon>Mycosphaerellales</taxon>
        <taxon>Teratosphaeriaceae</taxon>
        <taxon>Meristemomyces</taxon>
    </lineage>
</organism>
<evidence type="ECO:0000256" key="1">
    <source>
        <dbReference type="SAM" id="MobiDB-lite"/>
    </source>
</evidence>
<name>A0AAN7TF26_9PEZI</name>
<sequence>MPSKSDKDEEHHNFKQVQSERFPTVMSASRMLQYVVTNTPAPHPRMFEPSFPSRKEAEAVPGIYRAPEFGASRRNEEVVGGARENSDALVTVSEHDGADHGRPGCATCFNAKRIGEEEGVAGSTTCFAGQQVVDIALMCWGPGSAFARTVYDDLFTDSKSDGACPGAVMCNIEPEHDGEDDMDVHSASAVPENFPNQIPAITVQPPSERGEREDFEQIRCRKRRSSDVFEQLPFMSRKRLGSDSGGIACASSLPLQWLQEEAIDPMWLEGYADFFQQPLQSIRSASKNQEYAGIDFF</sequence>
<proteinExistence type="predicted"/>
<dbReference type="EMBL" id="JAVRRL010000048">
    <property type="protein sequence ID" value="KAK5110547.1"/>
    <property type="molecule type" value="Genomic_DNA"/>
</dbReference>
<reference evidence="2" key="1">
    <citation type="submission" date="2023-08" db="EMBL/GenBank/DDBJ databases">
        <title>Black Yeasts Isolated from many extreme environments.</title>
        <authorList>
            <person name="Coleine C."/>
            <person name="Stajich J.E."/>
            <person name="Selbmann L."/>
        </authorList>
    </citation>
    <scope>NUCLEOTIDE SEQUENCE</scope>
    <source>
        <strain evidence="2">CCFEE 5401</strain>
    </source>
</reference>
<gene>
    <name evidence="2" type="ORF">LTR62_005739</name>
</gene>
<dbReference type="AlphaFoldDB" id="A0AAN7TF26"/>
<comment type="caution">
    <text evidence="2">The sequence shown here is derived from an EMBL/GenBank/DDBJ whole genome shotgun (WGS) entry which is preliminary data.</text>
</comment>